<evidence type="ECO:0000313" key="3">
    <source>
        <dbReference type="Proteomes" id="UP001500067"/>
    </source>
</evidence>
<name>A0ABP8NP25_9BACT</name>
<reference evidence="3" key="1">
    <citation type="journal article" date="2019" name="Int. J. Syst. Evol. Microbiol.">
        <title>The Global Catalogue of Microorganisms (GCM) 10K type strain sequencing project: providing services to taxonomists for standard genome sequencing and annotation.</title>
        <authorList>
            <consortium name="The Broad Institute Genomics Platform"/>
            <consortium name="The Broad Institute Genome Sequencing Center for Infectious Disease"/>
            <person name="Wu L."/>
            <person name="Ma J."/>
        </authorList>
    </citation>
    <scope>NUCLEOTIDE SEQUENCE [LARGE SCALE GENOMIC DNA]</scope>
    <source>
        <strain evidence="3">JCM 32105</strain>
    </source>
</reference>
<accession>A0ABP8NP25</accession>
<proteinExistence type="predicted"/>
<dbReference type="Proteomes" id="UP001500067">
    <property type="component" value="Unassembled WGS sequence"/>
</dbReference>
<dbReference type="PANTHER" id="PTHR11373">
    <property type="entry name" value="DEOXYNUCLEOSIDE TRIPHOSPHATE TRIPHOSPHOHYDROLASE"/>
    <property type="match status" value="1"/>
</dbReference>
<comment type="caution">
    <text evidence="2">The sequence shown here is derived from an EMBL/GenBank/DDBJ whole genome shotgun (WGS) entry which is preliminary data.</text>
</comment>
<evidence type="ECO:0000313" key="2">
    <source>
        <dbReference type="EMBL" id="GAA4469049.1"/>
    </source>
</evidence>
<feature type="domain" description="HD-associated" evidence="1">
    <location>
        <begin position="25"/>
        <end position="69"/>
    </location>
</feature>
<dbReference type="Gene3D" id="1.20.1250.30">
    <property type="match status" value="1"/>
</dbReference>
<keyword evidence="3" id="KW-1185">Reference proteome</keyword>
<dbReference type="RefSeq" id="WP_345084406.1">
    <property type="nucleotide sequence ID" value="NZ_BAABFA010000019.1"/>
</dbReference>
<evidence type="ECO:0000259" key="1">
    <source>
        <dbReference type="Pfam" id="PF19276"/>
    </source>
</evidence>
<dbReference type="Pfam" id="PF19276">
    <property type="entry name" value="HD_assoc_2"/>
    <property type="match status" value="1"/>
</dbReference>
<dbReference type="SUPFAM" id="SSF109604">
    <property type="entry name" value="HD-domain/PDEase-like"/>
    <property type="match status" value="1"/>
</dbReference>
<dbReference type="InterPro" id="IPR050135">
    <property type="entry name" value="dGTPase-like"/>
</dbReference>
<dbReference type="EMBL" id="BAABFA010000019">
    <property type="protein sequence ID" value="GAA4469049.1"/>
    <property type="molecule type" value="Genomic_DNA"/>
</dbReference>
<dbReference type="PANTHER" id="PTHR11373:SF4">
    <property type="entry name" value="DEOXYNUCLEOSIDE TRIPHOSPHATE TRIPHOSPHOHYDROLASE SAMHD1"/>
    <property type="match status" value="1"/>
</dbReference>
<gene>
    <name evidence="2" type="ORF">GCM10023093_27930</name>
</gene>
<protein>
    <recommendedName>
        <fullName evidence="1">HD-associated domain-containing protein</fullName>
    </recommendedName>
</protein>
<dbReference type="InterPro" id="IPR045509">
    <property type="entry name" value="HD_assoc_2"/>
</dbReference>
<organism evidence="2 3">
    <name type="scientific">Nemorincola caseinilytica</name>
    <dbReference type="NCBI Taxonomy" id="2054315"/>
    <lineage>
        <taxon>Bacteria</taxon>
        <taxon>Pseudomonadati</taxon>
        <taxon>Bacteroidota</taxon>
        <taxon>Chitinophagia</taxon>
        <taxon>Chitinophagales</taxon>
        <taxon>Chitinophagaceae</taxon>
        <taxon>Nemorincola</taxon>
    </lineage>
</organism>
<sequence length="247" mass="28838">MDVDRMDYLNRDSFYTGVSEGVIGYDRILQMLTVRDNELMVEEKGVQSVEKFIIARRLMYWQVYLHKTVLSTELLLVNILKRAKYLAGQGETLFATPALQYFLQRDLSEEDLQNDPAHMEVFCDMDDTDVLSAIKVWQKHDDKILSDLCQMLILRKLYKVLFSSGSLASYLNDIKEQVMREKRIKEEDLRYYVFEGVTSNSTYNINEELIKIETKTGQVKNITEIDDSLVNQALARAVHKNYICYVQ</sequence>